<dbReference type="OMA" id="QYPHATT"/>
<accession>A0A8D2LRG8</accession>
<dbReference type="PANTHER" id="PTHR11690:SF170">
    <property type="entry name" value="ACID-SENSING ION CHANNEL 1"/>
    <property type="match status" value="1"/>
</dbReference>
<name>A0A8D2LRG8_VARKO</name>
<comment type="subcellular location">
    <subcellularLocation>
        <location evidence="1">Membrane</location>
        <topology evidence="1">Multi-pass membrane protein</topology>
    </subcellularLocation>
</comment>
<protein>
    <submittedName>
        <fullName evidence="14">Uncharacterized protein</fullName>
    </submittedName>
</protein>
<keyword evidence="3 12" id="KW-0894">Sodium channel</keyword>
<reference evidence="14" key="2">
    <citation type="submission" date="2025-09" db="UniProtKB">
        <authorList>
            <consortium name="Ensembl"/>
        </authorList>
    </citation>
    <scope>IDENTIFICATION</scope>
</reference>
<dbReference type="AlphaFoldDB" id="A0A8D2LRG8"/>
<evidence type="ECO:0000256" key="2">
    <source>
        <dbReference type="ARBA" id="ARBA00022448"/>
    </source>
</evidence>
<evidence type="ECO:0000256" key="6">
    <source>
        <dbReference type="ARBA" id="ARBA00023053"/>
    </source>
</evidence>
<evidence type="ECO:0000256" key="9">
    <source>
        <dbReference type="ARBA" id="ARBA00023157"/>
    </source>
</evidence>
<evidence type="ECO:0000256" key="10">
    <source>
        <dbReference type="ARBA" id="ARBA00023201"/>
    </source>
</evidence>
<feature type="transmembrane region" description="Helical" evidence="13">
    <location>
        <begin position="71"/>
        <end position="89"/>
    </location>
</feature>
<evidence type="ECO:0000256" key="1">
    <source>
        <dbReference type="ARBA" id="ARBA00004141"/>
    </source>
</evidence>
<evidence type="ECO:0000256" key="3">
    <source>
        <dbReference type="ARBA" id="ARBA00022461"/>
    </source>
</evidence>
<dbReference type="Gene3D" id="1.10.287.770">
    <property type="entry name" value="YojJ-like"/>
    <property type="match status" value="1"/>
</dbReference>
<evidence type="ECO:0000256" key="5">
    <source>
        <dbReference type="ARBA" id="ARBA00022989"/>
    </source>
</evidence>
<dbReference type="Pfam" id="PF00858">
    <property type="entry name" value="ASC"/>
    <property type="match status" value="1"/>
</dbReference>
<keyword evidence="4 12" id="KW-0812">Transmembrane</keyword>
<keyword evidence="2 12" id="KW-0813">Transport</keyword>
<evidence type="ECO:0000256" key="4">
    <source>
        <dbReference type="ARBA" id="ARBA00022692"/>
    </source>
</evidence>
<evidence type="ECO:0000256" key="8">
    <source>
        <dbReference type="ARBA" id="ARBA00023136"/>
    </source>
</evidence>
<keyword evidence="10 12" id="KW-0739">Sodium transport</keyword>
<evidence type="ECO:0000313" key="14">
    <source>
        <dbReference type="Ensembl" id="ENSVKKP00000026358.1"/>
    </source>
</evidence>
<evidence type="ECO:0000313" key="15">
    <source>
        <dbReference type="Proteomes" id="UP000694545"/>
    </source>
</evidence>
<dbReference type="GO" id="GO:0005886">
    <property type="term" value="C:plasma membrane"/>
    <property type="evidence" value="ECO:0007669"/>
    <property type="project" value="TreeGrafter"/>
</dbReference>
<dbReference type="Gene3D" id="1.10.3590.10">
    <property type="entry name" value="acid-sensing ion channel 1 domain"/>
    <property type="match status" value="1"/>
</dbReference>
<sequence>MPGTAWPEEMPSWHALSTLPAAVRHTEDAPRVAHPPAVAPSAPSLEEFASDSTLHGISHIFQHGPYTVRNFLWTLAFLGSLAFLVHVYTERVEFYFQYPHATTLEEETLRSMAFPAVTICNLNPLRFSHLSGHDLYWAGQFLGFLDGDDRVIEPESADAEVLKVLSQKLDQSKAERNLPFDFQELHSRAGHQMDQMLVECKFGNESCDASDFETVSLRPFPAALNLNDGNGPLISWKGWGGLLPRLERG</sequence>
<keyword evidence="15" id="KW-1185">Reference proteome</keyword>
<organism evidence="14 15">
    <name type="scientific">Varanus komodoensis</name>
    <name type="common">Komodo dragon</name>
    <dbReference type="NCBI Taxonomy" id="61221"/>
    <lineage>
        <taxon>Eukaryota</taxon>
        <taxon>Metazoa</taxon>
        <taxon>Chordata</taxon>
        <taxon>Craniata</taxon>
        <taxon>Vertebrata</taxon>
        <taxon>Euteleostomi</taxon>
        <taxon>Lepidosauria</taxon>
        <taxon>Squamata</taxon>
        <taxon>Bifurcata</taxon>
        <taxon>Unidentata</taxon>
        <taxon>Episquamata</taxon>
        <taxon>Toxicofera</taxon>
        <taxon>Anguimorpha</taxon>
        <taxon>Paleoanguimorpha</taxon>
        <taxon>Varanoidea</taxon>
        <taxon>Varanidae</taxon>
        <taxon>Varanus</taxon>
    </lineage>
</organism>
<keyword evidence="6" id="KW-0915">Sodium</keyword>
<dbReference type="Ensembl" id="ENSVKKT00000027001.1">
    <property type="protein sequence ID" value="ENSVKKP00000026358.1"/>
    <property type="gene ID" value="ENSVKKG00000017199.1"/>
</dbReference>
<dbReference type="InterPro" id="IPR001873">
    <property type="entry name" value="ENaC"/>
</dbReference>
<evidence type="ECO:0000256" key="7">
    <source>
        <dbReference type="ARBA" id="ARBA00023065"/>
    </source>
</evidence>
<evidence type="ECO:0000256" key="11">
    <source>
        <dbReference type="ARBA" id="ARBA00023303"/>
    </source>
</evidence>
<dbReference type="PRINTS" id="PR01078">
    <property type="entry name" value="AMINACHANNEL"/>
</dbReference>
<keyword evidence="8 13" id="KW-0472">Membrane</keyword>
<comment type="similarity">
    <text evidence="12">Belongs to the amiloride-sensitive sodium channel (TC 1.A.6) family.</text>
</comment>
<dbReference type="Proteomes" id="UP000694545">
    <property type="component" value="Unplaced"/>
</dbReference>
<evidence type="ECO:0000256" key="13">
    <source>
        <dbReference type="SAM" id="Phobius"/>
    </source>
</evidence>
<keyword evidence="5 13" id="KW-1133">Transmembrane helix</keyword>
<keyword evidence="7 12" id="KW-0406">Ion transport</keyword>
<reference evidence="14" key="1">
    <citation type="submission" date="2025-08" db="UniProtKB">
        <authorList>
            <consortium name="Ensembl"/>
        </authorList>
    </citation>
    <scope>IDENTIFICATION</scope>
</reference>
<proteinExistence type="inferred from homology"/>
<keyword evidence="9" id="KW-1015">Disulfide bond</keyword>
<keyword evidence="11 12" id="KW-0407">Ion channel</keyword>
<evidence type="ECO:0000256" key="12">
    <source>
        <dbReference type="RuleBase" id="RU000679"/>
    </source>
</evidence>
<dbReference type="GO" id="GO:0015280">
    <property type="term" value="F:ligand-gated sodium channel activity"/>
    <property type="evidence" value="ECO:0007669"/>
    <property type="project" value="TreeGrafter"/>
</dbReference>
<dbReference type="PANTHER" id="PTHR11690">
    <property type="entry name" value="AMILORIDE-SENSITIVE SODIUM CHANNEL-RELATED"/>
    <property type="match status" value="1"/>
</dbReference>